<name>A0A927F8R2_9BACT</name>
<dbReference type="EMBL" id="JACYFG010000025">
    <property type="protein sequence ID" value="MBD5779965.1"/>
    <property type="molecule type" value="Genomic_DNA"/>
</dbReference>
<sequence length="212" mass="25167">MNIISEAQRFKEWANQFPVHGRYGEWETEYENWGPVYSCIEKWIESPDWSQEAIEALLYLLARDNEVMNIRYQLGDHPEIAIELAKRSLKSKESCAKWQIVECIGNLEHPEIDQLLYQLYFDRDYYVQRRCMMESAKRKSLFTREMIELSWSTHDEYQMICVLWSLHWLKAPDLPDFLSVAKNSEYDLLKKNVEEISNQTSLTTPDAARPTS</sequence>
<proteinExistence type="predicted"/>
<dbReference type="InterPro" id="IPR016024">
    <property type="entry name" value="ARM-type_fold"/>
</dbReference>
<protein>
    <recommendedName>
        <fullName evidence="3">HEAT repeat domain-containing protein</fullName>
    </recommendedName>
</protein>
<dbReference type="RefSeq" id="WP_191617095.1">
    <property type="nucleotide sequence ID" value="NZ_JACYFG010000025.1"/>
</dbReference>
<dbReference type="Proteomes" id="UP000622317">
    <property type="component" value="Unassembled WGS sequence"/>
</dbReference>
<reference evidence="1" key="1">
    <citation type="submission" date="2020-09" db="EMBL/GenBank/DDBJ databases">
        <title>Pelagicoccus enzymogenes sp. nov. with an EPS production, isolated from marine sediment.</title>
        <authorList>
            <person name="Feng X."/>
        </authorList>
    </citation>
    <scope>NUCLEOTIDE SEQUENCE</scope>
    <source>
        <strain evidence="1">NFK12</strain>
    </source>
</reference>
<evidence type="ECO:0000313" key="2">
    <source>
        <dbReference type="Proteomes" id="UP000622317"/>
    </source>
</evidence>
<dbReference type="SUPFAM" id="SSF48371">
    <property type="entry name" value="ARM repeat"/>
    <property type="match status" value="1"/>
</dbReference>
<dbReference type="AlphaFoldDB" id="A0A927F8R2"/>
<organism evidence="1 2">
    <name type="scientific">Pelagicoccus enzymogenes</name>
    <dbReference type="NCBI Taxonomy" id="2773457"/>
    <lineage>
        <taxon>Bacteria</taxon>
        <taxon>Pseudomonadati</taxon>
        <taxon>Verrucomicrobiota</taxon>
        <taxon>Opitutia</taxon>
        <taxon>Puniceicoccales</taxon>
        <taxon>Pelagicoccaceae</taxon>
        <taxon>Pelagicoccus</taxon>
    </lineage>
</organism>
<evidence type="ECO:0008006" key="3">
    <source>
        <dbReference type="Google" id="ProtNLM"/>
    </source>
</evidence>
<accession>A0A927F8R2</accession>
<comment type="caution">
    <text evidence="1">The sequence shown here is derived from an EMBL/GenBank/DDBJ whole genome shotgun (WGS) entry which is preliminary data.</text>
</comment>
<evidence type="ECO:0000313" key="1">
    <source>
        <dbReference type="EMBL" id="MBD5779965.1"/>
    </source>
</evidence>
<keyword evidence="2" id="KW-1185">Reference proteome</keyword>
<gene>
    <name evidence="1" type="ORF">IEN85_10740</name>
</gene>